<dbReference type="AlphaFoldDB" id="A0A225WT71"/>
<reference evidence="2" key="1">
    <citation type="submission" date="2017-03" db="EMBL/GenBank/DDBJ databases">
        <title>Phytopthora megakarya and P. palmivora, two closely related causual agents of cacao black pod achieved similar genome size and gene model numbers by different mechanisms.</title>
        <authorList>
            <person name="Ali S."/>
            <person name="Shao J."/>
            <person name="Larry D.J."/>
            <person name="Kronmiller B."/>
            <person name="Shen D."/>
            <person name="Strem M.D."/>
            <person name="Melnick R.L."/>
            <person name="Guiltinan M.J."/>
            <person name="Tyler B.M."/>
            <person name="Meinhardt L.W."/>
            <person name="Bailey B.A."/>
        </authorList>
    </citation>
    <scope>NUCLEOTIDE SEQUENCE [LARGE SCALE GENOMIC DNA]</scope>
    <source>
        <strain evidence="2">zdho120</strain>
    </source>
</reference>
<accession>A0A225WT71</accession>
<organism evidence="1 2">
    <name type="scientific">Phytophthora megakarya</name>
    <dbReference type="NCBI Taxonomy" id="4795"/>
    <lineage>
        <taxon>Eukaryota</taxon>
        <taxon>Sar</taxon>
        <taxon>Stramenopiles</taxon>
        <taxon>Oomycota</taxon>
        <taxon>Peronosporomycetes</taxon>
        <taxon>Peronosporales</taxon>
        <taxon>Peronosporaceae</taxon>
        <taxon>Phytophthora</taxon>
    </lineage>
</organism>
<evidence type="ECO:0000313" key="1">
    <source>
        <dbReference type="EMBL" id="OWZ20822.1"/>
    </source>
</evidence>
<proteinExistence type="predicted"/>
<keyword evidence="2" id="KW-1185">Reference proteome</keyword>
<name>A0A225WT71_9STRA</name>
<dbReference type="Proteomes" id="UP000198211">
    <property type="component" value="Unassembled WGS sequence"/>
</dbReference>
<comment type="caution">
    <text evidence="1">The sequence shown here is derived from an EMBL/GenBank/DDBJ whole genome shotgun (WGS) entry which is preliminary data.</text>
</comment>
<dbReference type="EMBL" id="NBNE01000286">
    <property type="protein sequence ID" value="OWZ20822.1"/>
    <property type="molecule type" value="Genomic_DNA"/>
</dbReference>
<gene>
    <name evidence="1" type="ORF">PHMEG_0004711</name>
</gene>
<protein>
    <submittedName>
        <fullName evidence="1">Uncharacterized protein</fullName>
    </submittedName>
</protein>
<evidence type="ECO:0000313" key="2">
    <source>
        <dbReference type="Proteomes" id="UP000198211"/>
    </source>
</evidence>
<sequence length="123" mass="14604">MLLGDSEGNENEPFIVYKSFPAKSKEKQDFNNSERNGFGVTVWRKVQPLQNRHRCRIFGNQTAWWNFQLSLKFLKFHCAERDNFDENVILLWPQDNPKSRNGFRRVESIDSDDDFEHCSDTDE</sequence>